<dbReference type="RefSeq" id="WP_183009406.1">
    <property type="nucleotide sequence ID" value="NZ_JABEQP010000007.1"/>
</dbReference>
<feature type="transmembrane region" description="Helical" evidence="1">
    <location>
        <begin position="20"/>
        <end position="39"/>
    </location>
</feature>
<organism evidence="2 3">
    <name type="scientific">Gluconacetobacter dulcium</name>
    <dbReference type="NCBI Taxonomy" id="2729096"/>
    <lineage>
        <taxon>Bacteria</taxon>
        <taxon>Pseudomonadati</taxon>
        <taxon>Pseudomonadota</taxon>
        <taxon>Alphaproteobacteria</taxon>
        <taxon>Acetobacterales</taxon>
        <taxon>Acetobacteraceae</taxon>
        <taxon>Gluconacetobacter</taxon>
    </lineage>
</organism>
<accession>A0A7W4K0J9</accession>
<name>A0A7W4K0J9_9PROT</name>
<evidence type="ECO:0000256" key="1">
    <source>
        <dbReference type="SAM" id="Phobius"/>
    </source>
</evidence>
<reference evidence="2 3" key="1">
    <citation type="submission" date="2020-04" db="EMBL/GenBank/DDBJ databases">
        <title>Description of novel Gluconacetobacter.</title>
        <authorList>
            <person name="Sombolestani A."/>
        </authorList>
    </citation>
    <scope>NUCLEOTIDE SEQUENCE [LARGE SCALE GENOMIC DNA]</scope>
    <source>
        <strain evidence="2 3">LMG 22058</strain>
    </source>
</reference>
<keyword evidence="1" id="KW-0472">Membrane</keyword>
<sequence length="94" mass="9720">MTLKSRDTARFGAGGIWKRWLGRLIAVAATAYLGALGLVSLASGRIGGEAILLQSLAVAVLPLLIVVLFALPGRRSGASVIVVLAVPFLYLTGC</sequence>
<dbReference type="Proteomes" id="UP000530320">
    <property type="component" value="Unassembled WGS sequence"/>
</dbReference>
<evidence type="ECO:0000313" key="2">
    <source>
        <dbReference type="EMBL" id="MBB2198148.1"/>
    </source>
</evidence>
<evidence type="ECO:0000313" key="3">
    <source>
        <dbReference type="Proteomes" id="UP000530320"/>
    </source>
</evidence>
<keyword evidence="1" id="KW-1133">Transmembrane helix</keyword>
<feature type="transmembrane region" description="Helical" evidence="1">
    <location>
        <begin position="51"/>
        <end position="71"/>
    </location>
</feature>
<keyword evidence="1" id="KW-0812">Transmembrane</keyword>
<protein>
    <submittedName>
        <fullName evidence="2">Uncharacterized protein</fullName>
    </submittedName>
</protein>
<dbReference type="AlphaFoldDB" id="A0A7W4K0J9"/>
<gene>
    <name evidence="2" type="ORF">HLH44_11905</name>
</gene>
<dbReference type="EMBL" id="JABEQP010000007">
    <property type="protein sequence ID" value="MBB2198148.1"/>
    <property type="molecule type" value="Genomic_DNA"/>
</dbReference>
<feature type="transmembrane region" description="Helical" evidence="1">
    <location>
        <begin position="77"/>
        <end position="93"/>
    </location>
</feature>
<comment type="caution">
    <text evidence="2">The sequence shown here is derived from an EMBL/GenBank/DDBJ whole genome shotgun (WGS) entry which is preliminary data.</text>
</comment>
<proteinExistence type="predicted"/>